<feature type="transmembrane region" description="Helical" evidence="1">
    <location>
        <begin position="35"/>
        <end position="55"/>
    </location>
</feature>
<keyword evidence="1" id="KW-0812">Transmembrane</keyword>
<evidence type="ECO:0000313" key="3">
    <source>
        <dbReference type="Proteomes" id="UP001141253"/>
    </source>
</evidence>
<comment type="caution">
    <text evidence="2">The sequence shown here is derived from an EMBL/GenBank/DDBJ whole genome shotgun (WGS) entry which is preliminary data.</text>
</comment>
<organism evidence="2 3">
    <name type="scientific">Salix suchowensis</name>
    <dbReference type="NCBI Taxonomy" id="1278906"/>
    <lineage>
        <taxon>Eukaryota</taxon>
        <taxon>Viridiplantae</taxon>
        <taxon>Streptophyta</taxon>
        <taxon>Embryophyta</taxon>
        <taxon>Tracheophyta</taxon>
        <taxon>Spermatophyta</taxon>
        <taxon>Magnoliopsida</taxon>
        <taxon>eudicotyledons</taxon>
        <taxon>Gunneridae</taxon>
        <taxon>Pentapetalae</taxon>
        <taxon>rosids</taxon>
        <taxon>fabids</taxon>
        <taxon>Malpighiales</taxon>
        <taxon>Salicaceae</taxon>
        <taxon>Saliceae</taxon>
        <taxon>Salix</taxon>
    </lineage>
</organism>
<dbReference type="Proteomes" id="UP001141253">
    <property type="component" value="Chromosome 10"/>
</dbReference>
<name>A0ABQ8ZY34_9ROSI</name>
<proteinExistence type="predicted"/>
<accession>A0ABQ8ZY34</accession>
<keyword evidence="3" id="KW-1185">Reference proteome</keyword>
<keyword evidence="1" id="KW-0472">Membrane</keyword>
<dbReference type="EMBL" id="JAPFFI010000024">
    <property type="protein sequence ID" value="KAJ6313215.1"/>
    <property type="molecule type" value="Genomic_DNA"/>
</dbReference>
<protein>
    <submittedName>
        <fullName evidence="2">Uncharacterized protein</fullName>
    </submittedName>
</protein>
<evidence type="ECO:0000313" key="2">
    <source>
        <dbReference type="EMBL" id="KAJ6313215.1"/>
    </source>
</evidence>
<sequence>MQFVLGCFSVGFLWTPRLRESLKKIFHVFKILKSILLWYLFYWCSCLLFLEWKFVCSQI</sequence>
<reference evidence="2" key="2">
    <citation type="journal article" date="2023" name="Int. J. Mol. Sci.">
        <title>De Novo Assembly and Annotation of 11 Diverse Shrub Willow (Salix) Genomes Reveals Novel Gene Organization in Sex-Linked Regions.</title>
        <authorList>
            <person name="Hyden B."/>
            <person name="Feng K."/>
            <person name="Yates T.B."/>
            <person name="Jawdy S."/>
            <person name="Cereghino C."/>
            <person name="Smart L.B."/>
            <person name="Muchero W."/>
        </authorList>
    </citation>
    <scope>NUCLEOTIDE SEQUENCE</scope>
    <source>
        <tissue evidence="2">Shoot tip</tissue>
    </source>
</reference>
<gene>
    <name evidence="2" type="ORF">OIU77_014675</name>
</gene>
<keyword evidence="1" id="KW-1133">Transmembrane helix</keyword>
<reference evidence="2" key="1">
    <citation type="submission" date="2022-10" db="EMBL/GenBank/DDBJ databases">
        <authorList>
            <person name="Hyden B.L."/>
            <person name="Feng K."/>
            <person name="Yates T."/>
            <person name="Jawdy S."/>
            <person name="Smart L.B."/>
            <person name="Muchero W."/>
        </authorList>
    </citation>
    <scope>NUCLEOTIDE SEQUENCE</scope>
    <source>
        <tissue evidence="2">Shoot tip</tissue>
    </source>
</reference>
<evidence type="ECO:0000256" key="1">
    <source>
        <dbReference type="SAM" id="Phobius"/>
    </source>
</evidence>